<reference evidence="2 3" key="1">
    <citation type="submission" date="2023-01" db="EMBL/GenBank/DDBJ databases">
        <title>Analysis of 21 Apiospora genomes using comparative genomics revels a genus with tremendous synthesis potential of carbohydrate active enzymes and secondary metabolites.</title>
        <authorList>
            <person name="Sorensen T."/>
        </authorList>
    </citation>
    <scope>NUCLEOTIDE SEQUENCE [LARGE SCALE GENOMIC DNA]</scope>
    <source>
        <strain evidence="2 3">CBS 114990</strain>
    </source>
</reference>
<proteinExistence type="predicted"/>
<keyword evidence="1" id="KW-0732">Signal</keyword>
<comment type="caution">
    <text evidence="2">The sequence shown here is derived from an EMBL/GenBank/DDBJ whole genome shotgun (WGS) entry which is preliminary data.</text>
</comment>
<accession>A0ABR1X056</accession>
<feature type="signal peptide" evidence="1">
    <location>
        <begin position="1"/>
        <end position="15"/>
    </location>
</feature>
<sequence length="173" mass="19421">MLLPLVLALAASCLALSVPRATSRQVDDQAPAIPHIADLVVRKPFDEDPCPSPFPSAPKIHELTVVHRHRKVNVTDAATNDDTQCNVEYGPCAWSGERPPEVPKPDAPKPATCQNEEFKFWFSKFDSMRNFSVEISHTYHDKDTGSDVVHTGDSGWINYDLTWERGYSFRLWG</sequence>
<feature type="chain" id="PRO_5045438135" description="AA1-like domain-containing protein" evidence="1">
    <location>
        <begin position="16"/>
        <end position="173"/>
    </location>
</feature>
<evidence type="ECO:0008006" key="4">
    <source>
        <dbReference type="Google" id="ProtNLM"/>
    </source>
</evidence>
<evidence type="ECO:0000313" key="3">
    <source>
        <dbReference type="Proteomes" id="UP001433268"/>
    </source>
</evidence>
<organism evidence="2 3">
    <name type="scientific">Apiospora hydei</name>
    <dbReference type="NCBI Taxonomy" id="1337664"/>
    <lineage>
        <taxon>Eukaryota</taxon>
        <taxon>Fungi</taxon>
        <taxon>Dikarya</taxon>
        <taxon>Ascomycota</taxon>
        <taxon>Pezizomycotina</taxon>
        <taxon>Sordariomycetes</taxon>
        <taxon>Xylariomycetidae</taxon>
        <taxon>Amphisphaeriales</taxon>
        <taxon>Apiosporaceae</taxon>
        <taxon>Apiospora</taxon>
    </lineage>
</organism>
<evidence type="ECO:0000313" key="2">
    <source>
        <dbReference type="EMBL" id="KAK8088806.1"/>
    </source>
</evidence>
<dbReference type="GeneID" id="92041142"/>
<gene>
    <name evidence="2" type="ORF">PG997_003767</name>
</gene>
<keyword evidence="3" id="KW-1185">Reference proteome</keyword>
<dbReference type="EMBL" id="JAQQWN010000004">
    <property type="protein sequence ID" value="KAK8088806.1"/>
    <property type="molecule type" value="Genomic_DNA"/>
</dbReference>
<protein>
    <recommendedName>
        <fullName evidence="4">AA1-like domain-containing protein</fullName>
    </recommendedName>
</protein>
<evidence type="ECO:0000256" key="1">
    <source>
        <dbReference type="SAM" id="SignalP"/>
    </source>
</evidence>
<dbReference type="Proteomes" id="UP001433268">
    <property type="component" value="Unassembled WGS sequence"/>
</dbReference>
<dbReference type="RefSeq" id="XP_066671700.1">
    <property type="nucleotide sequence ID" value="XM_066808082.1"/>
</dbReference>
<name>A0ABR1X056_9PEZI</name>